<dbReference type="AlphaFoldDB" id="A0A0M7A0K3"/>
<accession>A0A0M7A0K3</accession>
<gene>
    <name evidence="2" type="primary">ugpQ</name>
    <name evidence="2" type="ORF">LA5096_01686</name>
</gene>
<name>A0A0M7A0K3_9HYPH</name>
<dbReference type="RefSeq" id="WP_158510429.1">
    <property type="nucleotide sequence ID" value="NZ_CXWA01000007.1"/>
</dbReference>
<dbReference type="CDD" id="cd08566">
    <property type="entry name" value="GDPD_AtGDE_like"/>
    <property type="match status" value="1"/>
</dbReference>
<dbReference type="EMBL" id="CXWC01000003">
    <property type="protein sequence ID" value="CTQ68127.1"/>
    <property type="molecule type" value="Genomic_DNA"/>
</dbReference>
<keyword evidence="2" id="KW-0378">Hydrolase</keyword>
<dbReference type="Proteomes" id="UP000049983">
    <property type="component" value="Unassembled WGS sequence"/>
</dbReference>
<evidence type="ECO:0000259" key="1">
    <source>
        <dbReference type="PROSITE" id="PS51704"/>
    </source>
</evidence>
<dbReference type="PANTHER" id="PTHR46211:SF14">
    <property type="entry name" value="GLYCEROPHOSPHODIESTER PHOSPHODIESTERASE"/>
    <property type="match status" value="1"/>
</dbReference>
<dbReference type="STRING" id="311410.LA5095_04707"/>
<dbReference type="Gene3D" id="3.20.20.190">
    <property type="entry name" value="Phosphatidylinositol (PI) phosphodiesterase"/>
    <property type="match status" value="2"/>
</dbReference>
<dbReference type="GeneID" id="97669102"/>
<evidence type="ECO:0000313" key="3">
    <source>
        <dbReference type="Proteomes" id="UP000049983"/>
    </source>
</evidence>
<dbReference type="InterPro" id="IPR017946">
    <property type="entry name" value="PLC-like_Pdiesterase_TIM-brl"/>
</dbReference>
<proteinExistence type="predicted"/>
<feature type="domain" description="GP-PDE" evidence="1">
    <location>
        <begin position="18"/>
        <end position="248"/>
    </location>
</feature>
<dbReference type="SUPFAM" id="SSF51695">
    <property type="entry name" value="PLC-like phosphodiesterases"/>
    <property type="match status" value="2"/>
</dbReference>
<feature type="domain" description="GP-PDE" evidence="1">
    <location>
        <begin position="255"/>
        <end position="485"/>
    </location>
</feature>
<dbReference type="GO" id="GO:0008889">
    <property type="term" value="F:glycerophosphodiester phosphodiesterase activity"/>
    <property type="evidence" value="ECO:0007669"/>
    <property type="project" value="UniProtKB-EC"/>
</dbReference>
<dbReference type="EC" id="3.1.4.46" evidence="2"/>
<protein>
    <submittedName>
        <fullName evidence="2">Glycerophosphoryl diester phosphodiesterase</fullName>
        <ecNumber evidence="2">3.1.4.46</ecNumber>
    </submittedName>
</protein>
<dbReference type="GO" id="GO:0006629">
    <property type="term" value="P:lipid metabolic process"/>
    <property type="evidence" value="ECO:0007669"/>
    <property type="project" value="InterPro"/>
</dbReference>
<keyword evidence="3" id="KW-1185">Reference proteome</keyword>
<dbReference type="PANTHER" id="PTHR46211">
    <property type="entry name" value="GLYCEROPHOSPHORYL DIESTER PHOSPHODIESTERASE"/>
    <property type="match status" value="1"/>
</dbReference>
<organism evidence="2 3">
    <name type="scientific">Roseibium album</name>
    <dbReference type="NCBI Taxonomy" id="311410"/>
    <lineage>
        <taxon>Bacteria</taxon>
        <taxon>Pseudomonadati</taxon>
        <taxon>Pseudomonadota</taxon>
        <taxon>Alphaproteobacteria</taxon>
        <taxon>Hyphomicrobiales</taxon>
        <taxon>Stappiaceae</taxon>
        <taxon>Roseibium</taxon>
    </lineage>
</organism>
<evidence type="ECO:0000313" key="2">
    <source>
        <dbReference type="EMBL" id="CTQ68127.1"/>
    </source>
</evidence>
<reference evidence="3" key="1">
    <citation type="submission" date="2015-07" db="EMBL/GenBank/DDBJ databases">
        <authorList>
            <person name="Rodrigo-Torres Lidia"/>
            <person name="Arahal R.David."/>
        </authorList>
    </citation>
    <scope>NUCLEOTIDE SEQUENCE [LARGE SCALE GENOMIC DNA]</scope>
    <source>
        <strain evidence="3">CECT 5096</strain>
    </source>
</reference>
<dbReference type="Pfam" id="PF03009">
    <property type="entry name" value="GDPD"/>
    <property type="match status" value="2"/>
</dbReference>
<dbReference type="CDD" id="cd08556">
    <property type="entry name" value="GDPD"/>
    <property type="match status" value="1"/>
</dbReference>
<dbReference type="PROSITE" id="PS51704">
    <property type="entry name" value="GP_PDE"/>
    <property type="match status" value="2"/>
</dbReference>
<dbReference type="InterPro" id="IPR030395">
    <property type="entry name" value="GP_PDE_dom"/>
</dbReference>
<sequence length="496" mass="54639">MTSFLPGKTWVRDRCDGPLVIAHRGASAHAFDNTMRAFRVAHELGADMWEVDVRLTKDGVPVAFHDEDLRKTCGVDRLLCDVSAEELFEMTALAGRQAPAFSQVARLAAELGAGIYLDAKEGHAASLAIENLVENRIERVIVGANTPEYCAELIAGGCPYPVSILVGPGRDPFAIASACGAELVHPCWEHASDRPDRLLDDTFFRKANSLGLPVVTWHEERADVLAELVQMPILGICSDKPEMVRPYSSGPLHVPEIVCHRGACRIAPENTGASARTAWDGGFDYVEIDVRETADGQLVLHHDETLERTTTGTGPLAGRNLRELQKLDAGNWFDAFFKGIRLPTLSEFVLLAAKGNRKLYVEIKQADAMKTAGEVLGKLSHEQVFFWSFDQSRMMQIRKAYPNARLMVRPEDYETLEDCLSAYDADIVEFNARNANPGDVAAVRAAGRKVMLAYMGDDLNVLSELAQLQPDLLNVNEPFLVRKMFIQSEKDGTSDG</sequence>